<protein>
    <submittedName>
        <fullName evidence="3">TIGR02680 family protein</fullName>
    </submittedName>
</protein>
<organism evidence="3 4">
    <name type="scientific">Microbispora hainanensis</name>
    <dbReference type="NCBI Taxonomy" id="568844"/>
    <lineage>
        <taxon>Bacteria</taxon>
        <taxon>Bacillati</taxon>
        <taxon>Actinomycetota</taxon>
        <taxon>Actinomycetes</taxon>
        <taxon>Streptosporangiales</taxon>
        <taxon>Streptosporangiaceae</taxon>
        <taxon>Microbispora</taxon>
    </lineage>
</organism>
<gene>
    <name evidence="3" type="ORF">OG913_09190</name>
</gene>
<feature type="compositionally biased region" description="Polar residues" evidence="2">
    <location>
        <begin position="522"/>
        <end position="536"/>
    </location>
</feature>
<keyword evidence="1" id="KW-0175">Coiled coil</keyword>
<feature type="coiled-coil region" evidence="1">
    <location>
        <begin position="299"/>
        <end position="331"/>
    </location>
</feature>
<dbReference type="SUPFAM" id="SSF52540">
    <property type="entry name" value="P-loop containing nucleoside triphosphate hydrolases"/>
    <property type="match status" value="1"/>
</dbReference>
<name>A0ABZ1SZW9_9ACTN</name>
<evidence type="ECO:0000256" key="1">
    <source>
        <dbReference type="SAM" id="Coils"/>
    </source>
</evidence>
<evidence type="ECO:0000256" key="2">
    <source>
        <dbReference type="SAM" id="MobiDB-lite"/>
    </source>
</evidence>
<feature type="region of interest" description="Disordered" evidence="2">
    <location>
        <begin position="737"/>
        <end position="773"/>
    </location>
</feature>
<feature type="compositionally biased region" description="Basic and acidic residues" evidence="2">
    <location>
        <begin position="739"/>
        <end position="768"/>
    </location>
</feature>
<dbReference type="Gene3D" id="3.40.50.300">
    <property type="entry name" value="P-loop containing nucleotide triphosphate hydrolases"/>
    <property type="match status" value="1"/>
</dbReference>
<dbReference type="InterPro" id="IPR027417">
    <property type="entry name" value="P-loop_NTPase"/>
</dbReference>
<feature type="coiled-coil region" evidence="1">
    <location>
        <begin position="817"/>
        <end position="844"/>
    </location>
</feature>
<feature type="region of interest" description="Disordered" evidence="2">
    <location>
        <begin position="1097"/>
        <end position="1128"/>
    </location>
</feature>
<keyword evidence="4" id="KW-1185">Reference proteome</keyword>
<reference evidence="3" key="1">
    <citation type="submission" date="2022-10" db="EMBL/GenBank/DDBJ databases">
        <title>The complete genomes of actinobacterial strains from the NBC collection.</title>
        <authorList>
            <person name="Joergensen T.S."/>
            <person name="Alvarez Arevalo M."/>
            <person name="Sterndorff E.B."/>
            <person name="Faurdal D."/>
            <person name="Vuksanovic O."/>
            <person name="Mourched A.-S."/>
            <person name="Charusanti P."/>
            <person name="Shaw S."/>
            <person name="Blin K."/>
            <person name="Weber T."/>
        </authorList>
    </citation>
    <scope>NUCLEOTIDE SEQUENCE</scope>
    <source>
        <strain evidence="3">NBC_00254</strain>
    </source>
</reference>
<evidence type="ECO:0000313" key="4">
    <source>
        <dbReference type="Proteomes" id="UP001432011"/>
    </source>
</evidence>
<feature type="region of interest" description="Disordered" evidence="2">
    <location>
        <begin position="615"/>
        <end position="634"/>
    </location>
</feature>
<feature type="region of interest" description="Disordered" evidence="2">
    <location>
        <begin position="930"/>
        <end position="976"/>
    </location>
</feature>
<feature type="compositionally biased region" description="Basic and acidic residues" evidence="2">
    <location>
        <begin position="952"/>
        <end position="976"/>
    </location>
</feature>
<feature type="compositionally biased region" description="Gly residues" evidence="2">
    <location>
        <begin position="1102"/>
        <end position="1127"/>
    </location>
</feature>
<feature type="region of interest" description="Disordered" evidence="2">
    <location>
        <begin position="450"/>
        <end position="474"/>
    </location>
</feature>
<accession>A0ABZ1SZW9</accession>
<dbReference type="RefSeq" id="WP_328710164.1">
    <property type="nucleotide sequence ID" value="NZ_CP108085.1"/>
</dbReference>
<dbReference type="EMBL" id="CP108085">
    <property type="protein sequence ID" value="WUP77162.1"/>
    <property type="molecule type" value="Genomic_DNA"/>
</dbReference>
<feature type="compositionally biased region" description="Basic and acidic residues" evidence="2">
    <location>
        <begin position="930"/>
        <end position="944"/>
    </location>
</feature>
<sequence>MTPPSDRFQPSRAGVINVWDYVDEEFAFADGRLVLRGHNGSGKTKALEVLFPFILDGVADARRLDPFSGENRTMKSNLLYRGQEAEYGYVWMEFARREIGAEPDATDETVTLIIGIRAHRHRDGVRTSFFVTDKRLGVDFGLLAPDSRPLTERQLKAVLGPDAHCETATQYRDAVDARLFGLGRERYTQLLDLLLALRRPLLAKDLDPDKVSGTLTSGLSPVDEELVDQAARDFENLAAVQKQFDDFAVADAAVRAFLTDYVAYLRTHAKARLARIQTEMDGAVEHARTLVRAEEARTRAAAARQAAAAAASAAEAEREGLERRLAALRADDAYRARSELELRRRQIVKTGEEIERERARLADGADHLAALEGEAGELAERLEGARAAIVRHATDLADAAERAGIAHDGDGPADTGADLLTTARARATARKDDVAKVRDEIARVSGAERDRLRAEADRDKADKDVEERESRCEAADAALVTARDRAREALDAWAARWARPAEAPEDEAPRDEGPGSDPGNESARSGSPGSDSGNESPRSEFPGDEAVAGPADVAALAEALAQAGDAGAPSLAEVYSVRTEERRTEAARSAERLSARVRDLAADLVRLRREREEIAAERDEAPPHDDRRTADRDGRPGAPLWRLVRFADGLDEKEAAGLEGALYGAGLLTAWVHPEARHTFDAVAVLESDGYLLPLPEESRPSGRTLADVLVPEEQDLVPAAVVADVLRSVVVADAITPHSDRPGDRPGDRQADRQADRQGERQGERRGGPVPTVTIRAQFGLGLLLGARPKSSPEYIGATNRANRRAARLAEYDETIGETIRAHEDAERDLARANRRLADFARARRELPSVTEVVAAVTRVSRESALLAQARSVLADRRRDLDAAVAQVDAARRRLRQVAAERSMPVAEQEVDAVARAVDEFLTTAQRLHDGRERAASEERDLASRQAAIARQRERHDADSRALEEKEREHRADAEELRAGEEALDAPLREVLAQIDETERRLAEVRKRCGEHAATATRENEALIVAQNDLKHGQASLGQALGHLFEHVAAFGPYAHPELRPLLGVTATAPWPAHVGWPEPAEAAASVAAELSARSAAGKSAGEGDGEGAAEGAGAGARGDGAGGGLPPDPAALVGRVLPGDVAALLDAFAAEMADIRVPGESALKNTASRLSGSLRTFQDALDGCAEDYRLEHDPTGVVMVYVSDEGGRNPVAAFARRVADRVQEQGMLLEERERTVLEDELLTALAQQVHDRVRTARDLVRGMNEDTRSRPMSSGTRIGIRWGRSDRLNDRQVAVSRLLDRDAQGLGAAGLAELRGLLREMIRDYRAAHPRATYRQALAEVLDYRTWYGFELVLAVPGEKEVKLTRAKHEEMSGGEKSAAIHLPLFAAANALYSSAKPTCPRMIALDEAFAGIDDRYKPELLGLTVKFGLDLFMTGHDLWIHFDTVPMAAHYDMHHDKSAHAVSAMLMLWDGAQTIDADAGFSGNEELAETLLGFRPGRRAPALTEGTLLAAGGDDEPDEVEAGV</sequence>
<dbReference type="Proteomes" id="UP001432011">
    <property type="component" value="Chromosome"/>
</dbReference>
<evidence type="ECO:0000313" key="3">
    <source>
        <dbReference type="EMBL" id="WUP77162.1"/>
    </source>
</evidence>
<feature type="region of interest" description="Disordered" evidence="2">
    <location>
        <begin position="497"/>
        <end position="547"/>
    </location>
</feature>
<dbReference type="Pfam" id="PF13558">
    <property type="entry name" value="SbcC_Walker_B"/>
    <property type="match status" value="1"/>
</dbReference>
<proteinExistence type="predicted"/>